<keyword evidence="2" id="KW-1185">Reference proteome</keyword>
<gene>
    <name evidence="1" type="ORF">JCGZ_15443</name>
</gene>
<dbReference type="EMBL" id="KK914625">
    <property type="protein sequence ID" value="KDP31508.1"/>
    <property type="molecule type" value="Genomic_DNA"/>
</dbReference>
<reference evidence="1 2" key="1">
    <citation type="journal article" date="2014" name="PLoS ONE">
        <title>Global Analysis of Gene Expression Profiles in Physic Nut (Jatropha curcas L.) Seedlings Exposed to Salt Stress.</title>
        <authorList>
            <person name="Zhang L."/>
            <person name="Zhang C."/>
            <person name="Wu P."/>
            <person name="Chen Y."/>
            <person name="Li M."/>
            <person name="Jiang H."/>
            <person name="Wu G."/>
        </authorList>
    </citation>
    <scope>NUCLEOTIDE SEQUENCE [LARGE SCALE GENOMIC DNA]</scope>
    <source>
        <strain evidence="2">cv. GZQX0401</strain>
        <tissue evidence="1">Young leaves</tissue>
    </source>
</reference>
<sequence>MSQILEIPASAYTTEMETLGALLDIPTFDGEPVHVSRNPLMPGTRLLQLLPLPGTEFPVRYETSRMRSFQSELFFGRTVPCCDCSSARQSLEQWRDATVEMRAAAFELRDASVLRTPNFEQLRDAAVEWHGAAAEMRNAAVWSYEYRIYPGGPSRDTPIESRRIPRYLAHCHHTYASGEDPEYWQSFLNDRELSDLFLTPWDCEAWRVFDTPVAPAQRRVPHAPPRHMCLLEGLTRADLEVEYRGFSANDFLSVGDFPAYFASRMQARL</sequence>
<accession>A0A067K8Z4</accession>
<protein>
    <recommendedName>
        <fullName evidence="3">Aminotransferase-like plant mobile domain-containing protein</fullName>
    </recommendedName>
</protein>
<evidence type="ECO:0008006" key="3">
    <source>
        <dbReference type="Google" id="ProtNLM"/>
    </source>
</evidence>
<proteinExistence type="predicted"/>
<name>A0A067K8Z4_JATCU</name>
<dbReference type="Proteomes" id="UP000027138">
    <property type="component" value="Unassembled WGS sequence"/>
</dbReference>
<organism evidence="1 2">
    <name type="scientific">Jatropha curcas</name>
    <name type="common">Barbados nut</name>
    <dbReference type="NCBI Taxonomy" id="180498"/>
    <lineage>
        <taxon>Eukaryota</taxon>
        <taxon>Viridiplantae</taxon>
        <taxon>Streptophyta</taxon>
        <taxon>Embryophyta</taxon>
        <taxon>Tracheophyta</taxon>
        <taxon>Spermatophyta</taxon>
        <taxon>Magnoliopsida</taxon>
        <taxon>eudicotyledons</taxon>
        <taxon>Gunneridae</taxon>
        <taxon>Pentapetalae</taxon>
        <taxon>rosids</taxon>
        <taxon>fabids</taxon>
        <taxon>Malpighiales</taxon>
        <taxon>Euphorbiaceae</taxon>
        <taxon>Crotonoideae</taxon>
        <taxon>Jatropheae</taxon>
        <taxon>Jatropha</taxon>
    </lineage>
</organism>
<evidence type="ECO:0000313" key="2">
    <source>
        <dbReference type="Proteomes" id="UP000027138"/>
    </source>
</evidence>
<evidence type="ECO:0000313" key="1">
    <source>
        <dbReference type="EMBL" id="KDP31508.1"/>
    </source>
</evidence>
<dbReference type="AlphaFoldDB" id="A0A067K8Z4"/>